<gene>
    <name evidence="2" type="ordered locus">Os11g0212950</name>
    <name evidence="2" type="ORF">OSNPB_110212950</name>
</gene>
<sequence>MEEEIGGADASSDRETKSEEVLTATYIPRDLEDLHKAMALDWVVDKEEDEEITDDLLDALHWDLSDVDDLDDDRSGAGSCGDSGGACDNDANFGS</sequence>
<dbReference type="InParanoid" id="A0A0P0Y0K7"/>
<reference evidence="2 3" key="2">
    <citation type="journal article" date="2013" name="Plant Cell Physiol.">
        <title>Rice Annotation Project Database (RAP-DB): an integrative and interactive database for rice genomics.</title>
        <authorList>
            <person name="Sakai H."/>
            <person name="Lee S.S."/>
            <person name="Tanaka T."/>
            <person name="Numa H."/>
            <person name="Kim J."/>
            <person name="Kawahara Y."/>
            <person name="Wakimoto H."/>
            <person name="Yang C.C."/>
            <person name="Iwamoto M."/>
            <person name="Abe T."/>
            <person name="Yamada Y."/>
            <person name="Muto A."/>
            <person name="Inokuchi H."/>
            <person name="Ikemura T."/>
            <person name="Matsumoto T."/>
            <person name="Sasaki T."/>
            <person name="Itoh T."/>
        </authorList>
    </citation>
    <scope>NUCLEOTIDE SEQUENCE [LARGE SCALE GENOMIC DNA]</scope>
    <source>
        <strain evidence="3">cv. Nipponbare</strain>
    </source>
</reference>
<dbReference type="EMBL" id="AP014967">
    <property type="protein sequence ID" value="BAT13195.1"/>
    <property type="molecule type" value="Genomic_DNA"/>
</dbReference>
<organism evidence="2 3">
    <name type="scientific">Oryza sativa subsp. japonica</name>
    <name type="common">Rice</name>
    <dbReference type="NCBI Taxonomy" id="39947"/>
    <lineage>
        <taxon>Eukaryota</taxon>
        <taxon>Viridiplantae</taxon>
        <taxon>Streptophyta</taxon>
        <taxon>Embryophyta</taxon>
        <taxon>Tracheophyta</taxon>
        <taxon>Spermatophyta</taxon>
        <taxon>Magnoliopsida</taxon>
        <taxon>Liliopsida</taxon>
        <taxon>Poales</taxon>
        <taxon>Poaceae</taxon>
        <taxon>BOP clade</taxon>
        <taxon>Oryzoideae</taxon>
        <taxon>Oryzeae</taxon>
        <taxon>Oryzinae</taxon>
        <taxon>Oryza</taxon>
        <taxon>Oryza sativa</taxon>
    </lineage>
</organism>
<feature type="compositionally biased region" description="Basic and acidic residues" evidence="1">
    <location>
        <begin position="11"/>
        <end position="20"/>
    </location>
</feature>
<reference evidence="3" key="1">
    <citation type="journal article" date="2005" name="Nature">
        <title>The map-based sequence of the rice genome.</title>
        <authorList>
            <consortium name="International rice genome sequencing project (IRGSP)"/>
            <person name="Matsumoto T."/>
            <person name="Wu J."/>
            <person name="Kanamori H."/>
            <person name="Katayose Y."/>
            <person name="Fujisawa M."/>
            <person name="Namiki N."/>
            <person name="Mizuno H."/>
            <person name="Yamamoto K."/>
            <person name="Antonio B.A."/>
            <person name="Baba T."/>
            <person name="Sakata K."/>
            <person name="Nagamura Y."/>
            <person name="Aoki H."/>
            <person name="Arikawa K."/>
            <person name="Arita K."/>
            <person name="Bito T."/>
            <person name="Chiden Y."/>
            <person name="Fujitsuka N."/>
            <person name="Fukunaka R."/>
            <person name="Hamada M."/>
            <person name="Harada C."/>
            <person name="Hayashi A."/>
            <person name="Hijishita S."/>
            <person name="Honda M."/>
            <person name="Hosokawa S."/>
            <person name="Ichikawa Y."/>
            <person name="Idonuma A."/>
            <person name="Iijima M."/>
            <person name="Ikeda M."/>
            <person name="Ikeno M."/>
            <person name="Ito K."/>
            <person name="Ito S."/>
            <person name="Ito T."/>
            <person name="Ito Y."/>
            <person name="Ito Y."/>
            <person name="Iwabuchi A."/>
            <person name="Kamiya K."/>
            <person name="Karasawa W."/>
            <person name="Kurita K."/>
            <person name="Katagiri S."/>
            <person name="Kikuta A."/>
            <person name="Kobayashi H."/>
            <person name="Kobayashi N."/>
            <person name="Machita K."/>
            <person name="Maehara T."/>
            <person name="Masukawa M."/>
            <person name="Mizubayashi T."/>
            <person name="Mukai Y."/>
            <person name="Nagasaki H."/>
            <person name="Nagata Y."/>
            <person name="Naito S."/>
            <person name="Nakashima M."/>
            <person name="Nakama Y."/>
            <person name="Nakamichi Y."/>
            <person name="Nakamura M."/>
            <person name="Meguro A."/>
            <person name="Negishi M."/>
            <person name="Ohta I."/>
            <person name="Ohta T."/>
            <person name="Okamoto M."/>
            <person name="Ono N."/>
            <person name="Saji S."/>
            <person name="Sakaguchi M."/>
            <person name="Sakai K."/>
            <person name="Shibata M."/>
            <person name="Shimokawa T."/>
            <person name="Song J."/>
            <person name="Takazaki Y."/>
            <person name="Terasawa K."/>
            <person name="Tsugane M."/>
            <person name="Tsuji K."/>
            <person name="Ueda S."/>
            <person name="Waki K."/>
            <person name="Yamagata H."/>
            <person name="Yamamoto M."/>
            <person name="Yamamoto S."/>
            <person name="Yamane H."/>
            <person name="Yoshiki S."/>
            <person name="Yoshihara R."/>
            <person name="Yukawa K."/>
            <person name="Zhong H."/>
            <person name="Yano M."/>
            <person name="Yuan Q."/>
            <person name="Ouyang S."/>
            <person name="Liu J."/>
            <person name="Jones K.M."/>
            <person name="Gansberger K."/>
            <person name="Moffat K."/>
            <person name="Hill J."/>
            <person name="Bera J."/>
            <person name="Fadrosh D."/>
            <person name="Jin S."/>
            <person name="Johri S."/>
            <person name="Kim M."/>
            <person name="Overton L."/>
            <person name="Reardon M."/>
            <person name="Tsitrin T."/>
            <person name="Vuong H."/>
            <person name="Weaver B."/>
            <person name="Ciecko A."/>
            <person name="Tallon L."/>
            <person name="Jackson J."/>
            <person name="Pai G."/>
            <person name="Aken S.V."/>
            <person name="Utterback T."/>
            <person name="Reidmuller S."/>
            <person name="Feldblyum T."/>
            <person name="Hsiao J."/>
            <person name="Zismann V."/>
            <person name="Iobst S."/>
            <person name="de Vazeille A.R."/>
            <person name="Buell C.R."/>
            <person name="Ying K."/>
            <person name="Li Y."/>
            <person name="Lu T."/>
            <person name="Huang Y."/>
            <person name="Zhao Q."/>
            <person name="Feng Q."/>
            <person name="Zhang L."/>
            <person name="Zhu J."/>
            <person name="Weng Q."/>
            <person name="Mu J."/>
            <person name="Lu Y."/>
            <person name="Fan D."/>
            <person name="Liu Y."/>
            <person name="Guan J."/>
            <person name="Zhang Y."/>
            <person name="Yu S."/>
            <person name="Liu X."/>
            <person name="Zhang Y."/>
            <person name="Hong G."/>
            <person name="Han B."/>
            <person name="Choisne N."/>
            <person name="Demange N."/>
            <person name="Orjeda G."/>
            <person name="Samain S."/>
            <person name="Cattolico L."/>
            <person name="Pelletier E."/>
            <person name="Couloux A."/>
            <person name="Segurens B."/>
            <person name="Wincker P."/>
            <person name="D'Hont A."/>
            <person name="Scarpelli C."/>
            <person name="Weissenbach J."/>
            <person name="Salanoubat M."/>
            <person name="Quetier F."/>
            <person name="Yu Y."/>
            <person name="Kim H.R."/>
            <person name="Rambo T."/>
            <person name="Currie J."/>
            <person name="Collura K."/>
            <person name="Luo M."/>
            <person name="Yang T."/>
            <person name="Ammiraju J.S.S."/>
            <person name="Engler F."/>
            <person name="Soderlund C."/>
            <person name="Wing R.A."/>
            <person name="Palmer L.E."/>
            <person name="de la Bastide M."/>
            <person name="Spiegel L."/>
            <person name="Nascimento L."/>
            <person name="Zutavern T."/>
            <person name="O'Shaughnessy A."/>
            <person name="Dike S."/>
            <person name="Dedhia N."/>
            <person name="Preston R."/>
            <person name="Balija V."/>
            <person name="McCombie W.R."/>
            <person name="Chow T."/>
            <person name="Chen H."/>
            <person name="Chung M."/>
            <person name="Chen C."/>
            <person name="Shaw J."/>
            <person name="Wu H."/>
            <person name="Hsiao K."/>
            <person name="Chao Y."/>
            <person name="Chu M."/>
            <person name="Cheng C."/>
            <person name="Hour A."/>
            <person name="Lee P."/>
            <person name="Lin S."/>
            <person name="Lin Y."/>
            <person name="Liou J."/>
            <person name="Liu S."/>
            <person name="Hsing Y."/>
            <person name="Raghuvanshi S."/>
            <person name="Mohanty A."/>
            <person name="Bharti A.K."/>
            <person name="Gaur A."/>
            <person name="Gupta V."/>
            <person name="Kumar D."/>
            <person name="Ravi V."/>
            <person name="Vij S."/>
            <person name="Kapur A."/>
            <person name="Khurana P."/>
            <person name="Khurana P."/>
            <person name="Khurana J.P."/>
            <person name="Tyagi A.K."/>
            <person name="Gaikwad K."/>
            <person name="Singh A."/>
            <person name="Dalal V."/>
            <person name="Srivastava S."/>
            <person name="Dixit A."/>
            <person name="Pal A.K."/>
            <person name="Ghazi I.A."/>
            <person name="Yadav M."/>
            <person name="Pandit A."/>
            <person name="Bhargava A."/>
            <person name="Sureshbabu K."/>
            <person name="Batra K."/>
            <person name="Sharma T.R."/>
            <person name="Mohapatra T."/>
            <person name="Singh N.K."/>
            <person name="Messing J."/>
            <person name="Nelson A.B."/>
            <person name="Fuks G."/>
            <person name="Kavchok S."/>
            <person name="Keizer G."/>
            <person name="Linton E."/>
            <person name="Llaca V."/>
            <person name="Song R."/>
            <person name="Tanyolac B."/>
            <person name="Young S."/>
            <person name="Ho-Il K."/>
            <person name="Hahn J.H."/>
            <person name="Sangsakoo G."/>
            <person name="Vanavichit A."/>
            <person name="de Mattos Luiz.A.T."/>
            <person name="Zimmer P.D."/>
            <person name="Malone G."/>
            <person name="Dellagostin O."/>
            <person name="de Oliveira A.C."/>
            <person name="Bevan M."/>
            <person name="Bancroft I."/>
            <person name="Minx P."/>
            <person name="Cordum H."/>
            <person name="Wilson R."/>
            <person name="Cheng Z."/>
            <person name="Jin W."/>
            <person name="Jiang J."/>
            <person name="Leong S.A."/>
            <person name="Iwama H."/>
            <person name="Gojobori T."/>
            <person name="Itoh T."/>
            <person name="Niimura Y."/>
            <person name="Fujii Y."/>
            <person name="Habara T."/>
            <person name="Sakai H."/>
            <person name="Sato Y."/>
            <person name="Wilson G."/>
            <person name="Kumar K."/>
            <person name="McCouch S."/>
            <person name="Juretic N."/>
            <person name="Hoen D."/>
            <person name="Wright S."/>
            <person name="Bruskiewich R."/>
            <person name="Bureau T."/>
            <person name="Miyao A."/>
            <person name="Hirochika H."/>
            <person name="Nishikawa T."/>
            <person name="Kadowaki K."/>
            <person name="Sugiura M."/>
            <person name="Burr B."/>
            <person name="Sasaki T."/>
        </authorList>
    </citation>
    <scope>NUCLEOTIDE SEQUENCE [LARGE SCALE GENOMIC DNA]</scope>
    <source>
        <strain evidence="3">cv. Nipponbare</strain>
    </source>
</reference>
<accession>A0A0P0Y0K7</accession>
<feature type="region of interest" description="Disordered" evidence="1">
    <location>
        <begin position="71"/>
        <end position="95"/>
    </location>
</feature>
<feature type="region of interest" description="Disordered" evidence="1">
    <location>
        <begin position="1"/>
        <end position="20"/>
    </location>
</feature>
<dbReference type="AlphaFoldDB" id="A0A0P0Y0K7"/>
<reference evidence="2 3" key="3">
    <citation type="journal article" date="2013" name="Rice">
        <title>Improvement of the Oryza sativa Nipponbare reference genome using next generation sequence and optical map data.</title>
        <authorList>
            <person name="Kawahara Y."/>
            <person name="de la Bastide M."/>
            <person name="Hamilton J.P."/>
            <person name="Kanamori H."/>
            <person name="McCombie W.R."/>
            <person name="Ouyang S."/>
            <person name="Schwartz D.C."/>
            <person name="Tanaka T."/>
            <person name="Wu J."/>
            <person name="Zhou S."/>
            <person name="Childs K.L."/>
            <person name="Davidson R.M."/>
            <person name="Lin H."/>
            <person name="Quesada-Ocampo L."/>
            <person name="Vaillancourt B."/>
            <person name="Sakai H."/>
            <person name="Lee S.S."/>
            <person name="Kim J."/>
            <person name="Numa H."/>
            <person name="Itoh T."/>
            <person name="Buell C.R."/>
            <person name="Matsumoto T."/>
        </authorList>
    </citation>
    <scope>NUCLEOTIDE SEQUENCE [LARGE SCALE GENOMIC DNA]</scope>
    <source>
        <strain evidence="3">cv. Nipponbare</strain>
    </source>
</reference>
<protein>
    <submittedName>
        <fullName evidence="2">Os11g0212950 protein</fullName>
    </submittedName>
</protein>
<dbReference type="PaxDb" id="39947-A0A0P0Y0K7"/>
<dbReference type="Proteomes" id="UP000059680">
    <property type="component" value="Chromosome 11"/>
</dbReference>
<evidence type="ECO:0000313" key="3">
    <source>
        <dbReference type="Proteomes" id="UP000059680"/>
    </source>
</evidence>
<evidence type="ECO:0000256" key="1">
    <source>
        <dbReference type="SAM" id="MobiDB-lite"/>
    </source>
</evidence>
<proteinExistence type="predicted"/>
<feature type="compositionally biased region" description="Low complexity" evidence="1">
    <location>
        <begin position="85"/>
        <end position="95"/>
    </location>
</feature>
<keyword evidence="3" id="KW-1185">Reference proteome</keyword>
<evidence type="ECO:0000313" key="2">
    <source>
        <dbReference type="EMBL" id="BAT13195.1"/>
    </source>
</evidence>
<name>A0A0P0Y0K7_ORYSJ</name>